<keyword evidence="2" id="KW-1185">Reference proteome</keyword>
<protein>
    <submittedName>
        <fullName evidence="1">Uncharacterized protein</fullName>
    </submittedName>
</protein>
<proteinExistence type="predicted"/>
<dbReference type="AlphaFoldDB" id="A0A846XCQ8"/>
<comment type="caution">
    <text evidence="1">The sequence shown here is derived from an EMBL/GenBank/DDBJ whole genome shotgun (WGS) entry which is preliminary data.</text>
</comment>
<name>A0A846XCQ8_9NOCA</name>
<reference evidence="1 2" key="1">
    <citation type="submission" date="2020-04" db="EMBL/GenBank/DDBJ databases">
        <title>MicrobeNet Type strains.</title>
        <authorList>
            <person name="Nicholson A.C."/>
        </authorList>
    </citation>
    <scope>NUCLEOTIDE SEQUENCE [LARGE SCALE GENOMIC DNA]</scope>
    <source>
        <strain evidence="1 2">DSM 45078</strain>
    </source>
</reference>
<evidence type="ECO:0000313" key="1">
    <source>
        <dbReference type="EMBL" id="NKY33712.1"/>
    </source>
</evidence>
<organism evidence="1 2">
    <name type="scientific">Nocardia speluncae</name>
    <dbReference type="NCBI Taxonomy" id="419477"/>
    <lineage>
        <taxon>Bacteria</taxon>
        <taxon>Bacillati</taxon>
        <taxon>Actinomycetota</taxon>
        <taxon>Actinomycetes</taxon>
        <taxon>Mycobacteriales</taxon>
        <taxon>Nocardiaceae</taxon>
        <taxon>Nocardia</taxon>
    </lineage>
</organism>
<accession>A0A846XCQ8</accession>
<dbReference type="Proteomes" id="UP000565715">
    <property type="component" value="Unassembled WGS sequence"/>
</dbReference>
<dbReference type="RefSeq" id="WP_157112965.1">
    <property type="nucleotide sequence ID" value="NZ_JAAXOO010000002.1"/>
</dbReference>
<evidence type="ECO:0000313" key="2">
    <source>
        <dbReference type="Proteomes" id="UP000565715"/>
    </source>
</evidence>
<dbReference type="EMBL" id="JAAXOO010000002">
    <property type="protein sequence ID" value="NKY33712.1"/>
    <property type="molecule type" value="Genomic_DNA"/>
</dbReference>
<gene>
    <name evidence="1" type="ORF">HGA13_11575</name>
</gene>
<sequence length="333" mass="36987">MAGDPEEHTATLAMPIARLMTTDPPEYVHAEDIPTRKEAWGGALCCRYCAAVVHAVDTTPKERSRPCRPHFRRQGTLKAGVGNPHAQGCPYDKPAQIQVLLDSSAGALVRERRRSGPPRYRLVVPEAFGPATSRQNRAGVQVVAERLTTVLNTAAKIAALIESYAAHGVDPNVEWYAECRGKRVEWLNFLYSPQRTWVLRKRLEVERSGLTHPVAVLFAPYTLEVPWPERIGFWRRSGVGYRAAAYPLRPESGLRMTEELVVVGERQLVESVFAAGPDRYHIGYGMWKLDSPARRGLSRLTLRMDNASQVAPVAADISAAAGSRWRFRGPAQS</sequence>